<dbReference type="GO" id="GO:0003723">
    <property type="term" value="F:RNA binding"/>
    <property type="evidence" value="ECO:0007669"/>
    <property type="project" value="UniProtKB-KW"/>
</dbReference>
<evidence type="ECO:0000256" key="2">
    <source>
        <dbReference type="ARBA" id="ARBA00006850"/>
    </source>
</evidence>
<proteinExistence type="inferred from homology"/>
<evidence type="ECO:0000313" key="12">
    <source>
        <dbReference type="EMBL" id="KAI5956691.1"/>
    </source>
</evidence>
<feature type="domain" description="Sm" evidence="11">
    <location>
        <begin position="2"/>
        <end position="75"/>
    </location>
</feature>
<organism evidence="12 13">
    <name type="scientific">Candida theae</name>
    <dbReference type="NCBI Taxonomy" id="1198502"/>
    <lineage>
        <taxon>Eukaryota</taxon>
        <taxon>Fungi</taxon>
        <taxon>Dikarya</taxon>
        <taxon>Ascomycota</taxon>
        <taxon>Saccharomycotina</taxon>
        <taxon>Pichiomycetes</taxon>
        <taxon>Debaryomycetaceae</taxon>
        <taxon>Candida/Lodderomyces clade</taxon>
        <taxon>Candida</taxon>
    </lineage>
</organism>
<evidence type="ECO:0000313" key="13">
    <source>
        <dbReference type="Proteomes" id="UP001204833"/>
    </source>
</evidence>
<protein>
    <recommendedName>
        <fullName evidence="9">LSM complex subunit LSM4</fullName>
    </recommendedName>
</protein>
<dbReference type="Gene3D" id="2.30.30.100">
    <property type="match status" value="1"/>
</dbReference>
<dbReference type="PANTHER" id="PTHR23338">
    <property type="entry name" value="SMALL NUCLEAR RIBONUCLEOPROTEIN SM"/>
    <property type="match status" value="1"/>
</dbReference>
<sequence>MLPLYLLTSAKNQPILVELKTGETYNGNLTNCDSWMNLTLHDVIQTNSTGDEFEKIPEIYIKGMHIKYLRIPDQTMDRVKEQQQLYHHQQQQSQSHHQQGQYRHHGGGGGGGDSRNRFIKRRGDGGSGGSGSGNGRDGRDYNRNNNNNNGNGDRGSRHGRDGGRGRGQQGGGNRPNSNRQGNE</sequence>
<evidence type="ECO:0000256" key="9">
    <source>
        <dbReference type="RuleBase" id="RU365049"/>
    </source>
</evidence>
<gene>
    <name evidence="9" type="primary">LSM4</name>
    <name evidence="12" type="ORF">KGF57_003411</name>
</gene>
<evidence type="ECO:0000256" key="7">
    <source>
        <dbReference type="ARBA" id="ARBA00023242"/>
    </source>
</evidence>
<evidence type="ECO:0000256" key="8">
    <source>
        <dbReference type="ARBA" id="ARBA00023274"/>
    </source>
</evidence>
<keyword evidence="7 9" id="KW-0539">Nucleus</keyword>
<keyword evidence="8 9" id="KW-0687">Ribonucleoprotein</keyword>
<dbReference type="GO" id="GO:0000398">
    <property type="term" value="P:mRNA splicing, via spliceosome"/>
    <property type="evidence" value="ECO:0007669"/>
    <property type="project" value="InterPro"/>
</dbReference>
<dbReference type="CDD" id="cd01723">
    <property type="entry name" value="LSm4"/>
    <property type="match status" value="1"/>
</dbReference>
<comment type="subunit">
    <text evidence="9">LSm subunits form a heteromer with a doughnut shape.</text>
</comment>
<dbReference type="GO" id="GO:0000956">
    <property type="term" value="P:nuclear-transcribed mRNA catabolic process"/>
    <property type="evidence" value="ECO:0007669"/>
    <property type="project" value="UniProtKB-UniRule"/>
</dbReference>
<dbReference type="InterPro" id="IPR010920">
    <property type="entry name" value="LSM_dom_sf"/>
</dbReference>
<evidence type="ECO:0000259" key="11">
    <source>
        <dbReference type="PROSITE" id="PS52002"/>
    </source>
</evidence>
<evidence type="ECO:0000256" key="5">
    <source>
        <dbReference type="ARBA" id="ARBA00022884"/>
    </source>
</evidence>
<evidence type="ECO:0000256" key="6">
    <source>
        <dbReference type="ARBA" id="ARBA00023187"/>
    </source>
</evidence>
<keyword evidence="13" id="KW-1185">Reference proteome</keyword>
<comment type="function">
    <text evidence="9">Binds specifically to the 3'-terminal U-tract of U6 snRNA.</text>
</comment>
<comment type="subcellular location">
    <subcellularLocation>
        <location evidence="1 9">Nucleus</location>
    </subcellularLocation>
</comment>
<feature type="compositionally biased region" description="Low complexity" evidence="10">
    <location>
        <begin position="174"/>
        <end position="183"/>
    </location>
</feature>
<dbReference type="InterPro" id="IPR034101">
    <property type="entry name" value="Lsm4"/>
</dbReference>
<evidence type="ECO:0000256" key="3">
    <source>
        <dbReference type="ARBA" id="ARBA00022664"/>
    </source>
</evidence>
<dbReference type="InterPro" id="IPR001163">
    <property type="entry name" value="Sm_dom_euk/arc"/>
</dbReference>
<dbReference type="EMBL" id="JAIHNG010000125">
    <property type="protein sequence ID" value="KAI5956691.1"/>
    <property type="molecule type" value="Genomic_DNA"/>
</dbReference>
<keyword evidence="5 9" id="KW-0694">RNA-binding</keyword>
<name>A0AAD5BD93_9ASCO</name>
<comment type="caution">
    <text evidence="12">The sequence shown here is derived from an EMBL/GenBank/DDBJ whole genome shotgun (WGS) entry which is preliminary data.</text>
</comment>
<dbReference type="AlphaFoldDB" id="A0AAD5BD93"/>
<evidence type="ECO:0000256" key="1">
    <source>
        <dbReference type="ARBA" id="ARBA00004123"/>
    </source>
</evidence>
<dbReference type="SMART" id="SM00651">
    <property type="entry name" value="Sm"/>
    <property type="match status" value="1"/>
</dbReference>
<keyword evidence="3 9" id="KW-0507">mRNA processing</keyword>
<feature type="compositionally biased region" description="Basic and acidic residues" evidence="10">
    <location>
        <begin position="154"/>
        <end position="164"/>
    </location>
</feature>
<feature type="region of interest" description="Disordered" evidence="10">
    <location>
        <begin position="79"/>
        <end position="183"/>
    </location>
</feature>
<keyword evidence="6 9" id="KW-0508">mRNA splicing</keyword>
<feature type="compositionally biased region" description="Gly residues" evidence="10">
    <location>
        <begin position="125"/>
        <end position="135"/>
    </location>
</feature>
<evidence type="ECO:0000256" key="4">
    <source>
        <dbReference type="ARBA" id="ARBA00022728"/>
    </source>
</evidence>
<dbReference type="GO" id="GO:0005681">
    <property type="term" value="C:spliceosomal complex"/>
    <property type="evidence" value="ECO:0007669"/>
    <property type="project" value="UniProtKB-UniRule"/>
</dbReference>
<evidence type="ECO:0000256" key="10">
    <source>
        <dbReference type="SAM" id="MobiDB-lite"/>
    </source>
</evidence>
<dbReference type="Proteomes" id="UP001204833">
    <property type="component" value="Unassembled WGS sequence"/>
</dbReference>
<accession>A0AAD5BD93</accession>
<reference evidence="12 13" key="1">
    <citation type="journal article" date="2022" name="DNA Res.">
        <title>Genome analysis of five recently described species of the CUG-Ser clade uncovers Candida theae as a new hybrid lineage with pathogenic potential in the Candida parapsilosis species complex.</title>
        <authorList>
            <person name="Mixao V."/>
            <person name="Del Olmo V."/>
            <person name="Hegedusova E."/>
            <person name="Saus E."/>
            <person name="Pryszcz L."/>
            <person name="Cillingova A."/>
            <person name="Nosek J."/>
            <person name="Gabaldon T."/>
        </authorList>
    </citation>
    <scope>NUCLEOTIDE SEQUENCE [LARGE SCALE GENOMIC DNA]</scope>
    <source>
        <strain evidence="12 13">CBS 12239</strain>
    </source>
</reference>
<feature type="compositionally biased region" description="Low complexity" evidence="10">
    <location>
        <begin position="82"/>
        <end position="101"/>
    </location>
</feature>
<dbReference type="SUPFAM" id="SSF50182">
    <property type="entry name" value="Sm-like ribonucleoproteins"/>
    <property type="match status" value="1"/>
</dbReference>
<keyword evidence="4 9" id="KW-0747">Spliceosome</keyword>
<dbReference type="InterPro" id="IPR047575">
    <property type="entry name" value="Sm"/>
</dbReference>
<dbReference type="GO" id="GO:0097525">
    <property type="term" value="C:spliceosomal snRNP complex"/>
    <property type="evidence" value="ECO:0007669"/>
    <property type="project" value="UniProtKB-ARBA"/>
</dbReference>
<comment type="similarity">
    <text evidence="2 9">Belongs to the snRNP Sm proteins family.</text>
</comment>
<dbReference type="InterPro" id="IPR027141">
    <property type="entry name" value="LSm4/Sm_D1/D3"/>
</dbReference>
<dbReference type="PROSITE" id="PS52002">
    <property type="entry name" value="SM"/>
    <property type="match status" value="1"/>
</dbReference>
<dbReference type="Pfam" id="PF01423">
    <property type="entry name" value="LSM"/>
    <property type="match status" value="1"/>
</dbReference>